<dbReference type="InterPro" id="IPR035906">
    <property type="entry name" value="MetI-like_sf"/>
</dbReference>
<dbReference type="RefSeq" id="WP_119840416.1">
    <property type="nucleotide sequence ID" value="NZ_CP060437.1"/>
</dbReference>
<keyword evidence="10" id="KW-1185">Reference proteome</keyword>
<name>A0A418SD21_9RHOB</name>
<feature type="transmembrane region" description="Helical" evidence="8">
    <location>
        <begin position="209"/>
        <end position="228"/>
    </location>
</feature>
<keyword evidence="6 8" id="KW-1133">Transmembrane helix</keyword>
<geneLocation type="plasmid" evidence="9 10">
    <name>p202</name>
</geneLocation>
<feature type="transmembrane region" description="Helical" evidence="8">
    <location>
        <begin position="149"/>
        <end position="177"/>
    </location>
</feature>
<dbReference type="KEGG" id="palw:PSAL_036790"/>
<dbReference type="AlphaFoldDB" id="A0A418SD21"/>
<feature type="transmembrane region" description="Helical" evidence="8">
    <location>
        <begin position="299"/>
        <end position="321"/>
    </location>
</feature>
<evidence type="ECO:0000313" key="10">
    <source>
        <dbReference type="Proteomes" id="UP000283786"/>
    </source>
</evidence>
<dbReference type="GO" id="GO:0055085">
    <property type="term" value="P:transmembrane transport"/>
    <property type="evidence" value="ECO:0007669"/>
    <property type="project" value="InterPro"/>
</dbReference>
<proteinExistence type="inferred from homology"/>
<dbReference type="Pfam" id="PF00528">
    <property type="entry name" value="BPD_transp_1"/>
    <property type="match status" value="1"/>
</dbReference>
<protein>
    <submittedName>
        <fullName evidence="9">Putative multiple-sugar transport system permease YteP</fullName>
    </submittedName>
</protein>
<dbReference type="Gene3D" id="1.10.3720.10">
    <property type="entry name" value="MetI-like"/>
    <property type="match status" value="1"/>
</dbReference>
<dbReference type="GO" id="GO:0005886">
    <property type="term" value="C:plasma membrane"/>
    <property type="evidence" value="ECO:0007669"/>
    <property type="project" value="UniProtKB-SubCell"/>
</dbReference>
<keyword evidence="4" id="KW-1003">Cell membrane</keyword>
<keyword evidence="9" id="KW-0614">Plasmid</keyword>
<dbReference type="PROSITE" id="PS50928">
    <property type="entry name" value="ABC_TM1"/>
    <property type="match status" value="1"/>
</dbReference>
<evidence type="ECO:0000313" key="9">
    <source>
        <dbReference type="EMBL" id="QPM92415.1"/>
    </source>
</evidence>
<keyword evidence="3 8" id="KW-0813">Transport</keyword>
<accession>A0A418SD21</accession>
<keyword evidence="7 8" id="KW-0472">Membrane</keyword>
<dbReference type="InterPro" id="IPR000515">
    <property type="entry name" value="MetI-like"/>
</dbReference>
<sequence>MTSIDEKSGTSTEHLVAEAGEALRHRQPSHLTRVGDHLKREWQLYLLLLPTILWLLVFLYKPMYGLQIAFKDYSVFRGVAGSPWVGLEHFQTLFGNDQFLRALKNTIIISFYSLLFGFPMPIILALMFNEVLHQTFKKTAQTVVYLPHFISSVIIAGIVITGFSPSAGIVNTVLSWFGVEPIYFLTKAEWFRPIFVGTTIWQEAGFQSIVYLAAIAGISPTLYESAVVDGASRLQMMWKITLPSILPTIIIMLIIRIGNMLEISFEMIILLYQPATYETADVVNTFIYRQGIQGGQYDLAAAAGLFNAVVAFVLVMTANTISKRFSRTSLW</sequence>
<organism evidence="9 10">
    <name type="scientific">Pseudooceanicola algae</name>
    <dbReference type="NCBI Taxonomy" id="1537215"/>
    <lineage>
        <taxon>Bacteria</taxon>
        <taxon>Pseudomonadati</taxon>
        <taxon>Pseudomonadota</taxon>
        <taxon>Alphaproteobacteria</taxon>
        <taxon>Rhodobacterales</taxon>
        <taxon>Paracoccaceae</taxon>
        <taxon>Pseudooceanicola</taxon>
    </lineage>
</organism>
<dbReference type="PANTHER" id="PTHR43227">
    <property type="entry name" value="BLL4140 PROTEIN"/>
    <property type="match status" value="1"/>
</dbReference>
<comment type="similarity">
    <text evidence="2 8">Belongs to the binding-protein-dependent transport system permease family.</text>
</comment>
<comment type="subcellular location">
    <subcellularLocation>
        <location evidence="1 8">Cell membrane</location>
        <topology evidence="1 8">Multi-pass membrane protein</topology>
    </subcellularLocation>
</comment>
<dbReference type="Proteomes" id="UP000283786">
    <property type="component" value="Plasmid p202"/>
</dbReference>
<dbReference type="PANTHER" id="PTHR43227:SF11">
    <property type="entry name" value="BLL4140 PROTEIN"/>
    <property type="match status" value="1"/>
</dbReference>
<dbReference type="CDD" id="cd06261">
    <property type="entry name" value="TM_PBP2"/>
    <property type="match status" value="1"/>
</dbReference>
<feature type="transmembrane region" description="Helical" evidence="8">
    <location>
        <begin position="42"/>
        <end position="60"/>
    </location>
</feature>
<keyword evidence="5 8" id="KW-0812">Transmembrane</keyword>
<evidence type="ECO:0000256" key="3">
    <source>
        <dbReference type="ARBA" id="ARBA00022448"/>
    </source>
</evidence>
<evidence type="ECO:0000256" key="2">
    <source>
        <dbReference type="ARBA" id="ARBA00009306"/>
    </source>
</evidence>
<dbReference type="SUPFAM" id="SSF161098">
    <property type="entry name" value="MetI-like"/>
    <property type="match status" value="1"/>
</dbReference>
<dbReference type="InterPro" id="IPR050809">
    <property type="entry name" value="UgpAE/MalFG_permease"/>
</dbReference>
<dbReference type="OrthoDB" id="8417460at2"/>
<evidence type="ECO:0000256" key="4">
    <source>
        <dbReference type="ARBA" id="ARBA00022475"/>
    </source>
</evidence>
<feature type="transmembrane region" description="Helical" evidence="8">
    <location>
        <begin position="240"/>
        <end position="258"/>
    </location>
</feature>
<evidence type="ECO:0000256" key="6">
    <source>
        <dbReference type="ARBA" id="ARBA00022989"/>
    </source>
</evidence>
<reference evidence="9 10" key="1">
    <citation type="submission" date="2020-08" db="EMBL/GenBank/DDBJ databases">
        <title>Genome sequence of Rhodobacteraceae bacterium Lw-13e.</title>
        <authorList>
            <person name="Poehlein A."/>
            <person name="Wolter L."/>
            <person name="Daniel R."/>
            <person name="Brinkhoff T."/>
        </authorList>
    </citation>
    <scope>NUCLEOTIDE SEQUENCE [LARGE SCALE GENOMIC DNA]</scope>
    <source>
        <strain evidence="9 10">Lw-13e</strain>
        <plasmid evidence="9 10">p202</plasmid>
    </source>
</reference>
<evidence type="ECO:0000256" key="1">
    <source>
        <dbReference type="ARBA" id="ARBA00004651"/>
    </source>
</evidence>
<dbReference type="EMBL" id="CP060437">
    <property type="protein sequence ID" value="QPM92415.1"/>
    <property type="molecule type" value="Genomic_DNA"/>
</dbReference>
<gene>
    <name evidence="9" type="primary">yteP</name>
    <name evidence="9" type="ORF">PSAL_036790</name>
</gene>
<keyword evidence="9" id="KW-0762">Sugar transport</keyword>
<evidence type="ECO:0000256" key="5">
    <source>
        <dbReference type="ARBA" id="ARBA00022692"/>
    </source>
</evidence>
<evidence type="ECO:0000256" key="8">
    <source>
        <dbReference type="RuleBase" id="RU363032"/>
    </source>
</evidence>
<evidence type="ECO:0000256" key="7">
    <source>
        <dbReference type="ARBA" id="ARBA00023136"/>
    </source>
</evidence>
<feature type="transmembrane region" description="Helical" evidence="8">
    <location>
        <begin position="107"/>
        <end position="128"/>
    </location>
</feature>